<reference evidence="3" key="1">
    <citation type="journal article" date="2019" name="Int. J. Syst. Evol. Microbiol.">
        <title>The Global Catalogue of Microorganisms (GCM) 10K type strain sequencing project: providing services to taxonomists for standard genome sequencing and annotation.</title>
        <authorList>
            <consortium name="The Broad Institute Genomics Platform"/>
            <consortium name="The Broad Institute Genome Sequencing Center for Infectious Disease"/>
            <person name="Wu L."/>
            <person name="Ma J."/>
        </authorList>
    </citation>
    <scope>NUCLEOTIDE SEQUENCE [LARGE SCALE GENOMIC DNA]</scope>
    <source>
        <strain evidence="3">CCUG 52478</strain>
    </source>
</reference>
<dbReference type="InterPro" id="IPR039569">
    <property type="entry name" value="FAS1-like_DH_region"/>
</dbReference>
<dbReference type="SUPFAM" id="SSF54637">
    <property type="entry name" value="Thioesterase/thiol ester dehydrase-isomerase"/>
    <property type="match status" value="1"/>
</dbReference>
<evidence type="ECO:0000259" key="1">
    <source>
        <dbReference type="Pfam" id="PF13452"/>
    </source>
</evidence>
<evidence type="ECO:0000313" key="2">
    <source>
        <dbReference type="EMBL" id="MFD1247937.1"/>
    </source>
</evidence>
<proteinExistence type="predicted"/>
<dbReference type="RefSeq" id="WP_367918492.1">
    <property type="nucleotide sequence ID" value="NZ_BAABAC010000013.1"/>
</dbReference>
<protein>
    <submittedName>
        <fullName evidence="2">MaoC family dehydratase N-terminal domain-containing protein</fullName>
    </submittedName>
</protein>
<dbReference type="InterPro" id="IPR016709">
    <property type="entry name" value="HadA-like"/>
</dbReference>
<dbReference type="PIRSF" id="PIRSF018072">
    <property type="entry name" value="UCP018072"/>
    <property type="match status" value="1"/>
</dbReference>
<comment type="caution">
    <text evidence="2">The sequence shown here is derived from an EMBL/GenBank/DDBJ whole genome shotgun (WGS) entry which is preliminary data.</text>
</comment>
<sequence>MPIDASLVGRAFPPTEPLAVTTEAVDAFSTAVGGDAGDAVPPTFPIVVTFAALQDFLASEQIELSRIVHGDQRFRYARPVVVGDELTATLTVTGVRSIGGNDIISTSSEIVDGAGAVVCTATATLVHRGGAA</sequence>
<name>A0ABW3W150_9ACTN</name>
<gene>
    <name evidence="2" type="ORF">ACFQ3F_09055</name>
</gene>
<dbReference type="Proteomes" id="UP001597229">
    <property type="component" value="Unassembled WGS sequence"/>
</dbReference>
<feature type="domain" description="FAS1-like dehydratase" evidence="1">
    <location>
        <begin position="39"/>
        <end position="120"/>
    </location>
</feature>
<dbReference type="EMBL" id="JBHTLX010000012">
    <property type="protein sequence ID" value="MFD1247937.1"/>
    <property type="molecule type" value="Genomic_DNA"/>
</dbReference>
<keyword evidence="3" id="KW-1185">Reference proteome</keyword>
<dbReference type="Pfam" id="PF13452">
    <property type="entry name" value="FAS1_DH_region"/>
    <property type="match status" value="1"/>
</dbReference>
<evidence type="ECO:0000313" key="3">
    <source>
        <dbReference type="Proteomes" id="UP001597229"/>
    </source>
</evidence>
<accession>A0ABW3W150</accession>
<dbReference type="InterPro" id="IPR029069">
    <property type="entry name" value="HotDog_dom_sf"/>
</dbReference>
<dbReference type="Gene3D" id="3.10.129.10">
    <property type="entry name" value="Hotdog Thioesterase"/>
    <property type="match status" value="1"/>
</dbReference>
<dbReference type="CDD" id="cd03441">
    <property type="entry name" value="R_hydratase_like"/>
    <property type="match status" value="1"/>
</dbReference>
<organism evidence="2 3">
    <name type="scientific">Nocardioides ginsengisoli</name>
    <dbReference type="NCBI Taxonomy" id="363868"/>
    <lineage>
        <taxon>Bacteria</taxon>
        <taxon>Bacillati</taxon>
        <taxon>Actinomycetota</taxon>
        <taxon>Actinomycetes</taxon>
        <taxon>Propionibacteriales</taxon>
        <taxon>Nocardioidaceae</taxon>
        <taxon>Nocardioides</taxon>
    </lineage>
</organism>